<evidence type="ECO:0000259" key="9">
    <source>
        <dbReference type="Pfam" id="PF00082"/>
    </source>
</evidence>
<dbReference type="InterPro" id="IPR036852">
    <property type="entry name" value="Peptidase_S8/S53_dom_sf"/>
</dbReference>
<feature type="active site" description="Charge relay system" evidence="6 7">
    <location>
        <position position="267"/>
    </location>
</feature>
<dbReference type="EMBL" id="BSTX01000002">
    <property type="protein sequence ID" value="GLZ77808.1"/>
    <property type="molecule type" value="Genomic_DNA"/>
</dbReference>
<evidence type="ECO:0000256" key="4">
    <source>
        <dbReference type="ARBA" id="ARBA00022801"/>
    </source>
</evidence>
<evidence type="ECO:0000256" key="6">
    <source>
        <dbReference type="PIRSR" id="PIRSR615500-1"/>
    </source>
</evidence>
<dbReference type="PRINTS" id="PR00723">
    <property type="entry name" value="SUBTILISIN"/>
</dbReference>
<dbReference type="GO" id="GO:0004252">
    <property type="term" value="F:serine-type endopeptidase activity"/>
    <property type="evidence" value="ECO:0007669"/>
    <property type="project" value="UniProtKB-UniRule"/>
</dbReference>
<feature type="chain" id="PRO_5040795491" evidence="8">
    <location>
        <begin position="34"/>
        <end position="1250"/>
    </location>
</feature>
<keyword evidence="12" id="KW-1185">Reference proteome</keyword>
<dbReference type="InterPro" id="IPR023828">
    <property type="entry name" value="Peptidase_S8_Ser-AS"/>
</dbReference>
<evidence type="ECO:0000256" key="1">
    <source>
        <dbReference type="ARBA" id="ARBA00011073"/>
    </source>
</evidence>
<evidence type="ECO:0000256" key="3">
    <source>
        <dbReference type="ARBA" id="ARBA00022670"/>
    </source>
</evidence>
<protein>
    <submittedName>
        <fullName evidence="11">Peptidase</fullName>
    </submittedName>
</protein>
<keyword evidence="5 7" id="KW-0720">Serine protease</keyword>
<feature type="active site" description="Charge relay system" evidence="6 7">
    <location>
        <position position="443"/>
    </location>
</feature>
<evidence type="ECO:0000256" key="8">
    <source>
        <dbReference type="SAM" id="SignalP"/>
    </source>
</evidence>
<dbReference type="SUPFAM" id="SSF52025">
    <property type="entry name" value="PA domain"/>
    <property type="match status" value="1"/>
</dbReference>
<dbReference type="InterPro" id="IPR003137">
    <property type="entry name" value="PA_domain"/>
</dbReference>
<accession>A0A9W6SKB1</accession>
<evidence type="ECO:0000259" key="10">
    <source>
        <dbReference type="Pfam" id="PF02225"/>
    </source>
</evidence>
<dbReference type="PANTHER" id="PTHR43806">
    <property type="entry name" value="PEPTIDASE S8"/>
    <property type="match status" value="1"/>
</dbReference>
<dbReference type="InterPro" id="IPR015500">
    <property type="entry name" value="Peptidase_S8_subtilisin-rel"/>
</dbReference>
<dbReference type="InterPro" id="IPR046450">
    <property type="entry name" value="PA_dom_sf"/>
</dbReference>
<proteinExistence type="inferred from homology"/>
<keyword evidence="8" id="KW-0732">Signal</keyword>
<dbReference type="PANTHER" id="PTHR43806:SF65">
    <property type="entry name" value="SERINE PROTEASE APRX"/>
    <property type="match status" value="1"/>
</dbReference>
<keyword evidence="2" id="KW-0964">Secreted</keyword>
<evidence type="ECO:0000256" key="5">
    <source>
        <dbReference type="ARBA" id="ARBA00022825"/>
    </source>
</evidence>
<name>A0A9W6SKB1_9ACTN</name>
<keyword evidence="3 7" id="KW-0645">Protease</keyword>
<evidence type="ECO:0000256" key="2">
    <source>
        <dbReference type="ARBA" id="ARBA00022512"/>
    </source>
</evidence>
<dbReference type="GO" id="GO:0006508">
    <property type="term" value="P:proteolysis"/>
    <property type="evidence" value="ECO:0007669"/>
    <property type="project" value="UniProtKB-KW"/>
</dbReference>
<evidence type="ECO:0000313" key="12">
    <source>
        <dbReference type="Proteomes" id="UP001165079"/>
    </source>
</evidence>
<comment type="similarity">
    <text evidence="1 7">Belongs to the peptidase S8 family.</text>
</comment>
<dbReference type="InterPro" id="IPR000209">
    <property type="entry name" value="Peptidase_S8/S53_dom"/>
</dbReference>
<keyword evidence="4 7" id="KW-0378">Hydrolase</keyword>
<dbReference type="SUPFAM" id="SSF52743">
    <property type="entry name" value="Subtilisin-like"/>
    <property type="match status" value="1"/>
</dbReference>
<dbReference type="AlphaFoldDB" id="A0A9W6SKB1"/>
<feature type="active site" description="Charge relay system" evidence="6 7">
    <location>
        <position position="235"/>
    </location>
</feature>
<dbReference type="Pfam" id="PF00082">
    <property type="entry name" value="Peptidase_S8"/>
    <property type="match status" value="1"/>
</dbReference>
<dbReference type="Gene3D" id="3.50.30.30">
    <property type="match status" value="1"/>
</dbReference>
<gene>
    <name evidence="11" type="ORF">Afil01_26150</name>
</gene>
<dbReference type="PROSITE" id="PS00138">
    <property type="entry name" value="SUBTILASE_SER"/>
    <property type="match status" value="1"/>
</dbReference>
<sequence length="1250" mass="128246">MRSVPKGRARLTAGAVAAATAFALLASAPPASADPASPVPATVPTPLATTVTLITGDTVTVSTLDGRTSVSAAARSGSGSFQTRTAPDGDVYVYPAAALPAVASGLLDRELFNVTVLAASGYDDASRSTLPVIVEYAGGAATLAAEPALPATASAAAIPALHATGVGVDKNAAADFFAALGGGGAQRTLAANRIEKVWLDARVRIALEDSVPQIGAPGAWAAGHDGTGVKVAVLDTGADLGHPDLAGRVADSRSFVPGEEVRDGHGHGTHVAATIAGSGAGSQGRRKGVAPGASLMVGKVLDNGGSGQASWILNGMAWAAQSGASVVSMSLGGDTDTPDDILSDAVDELSAQYGSLFVIAAGNSGPASPTIGSPGTADSALTVGAVSKTDTLANFSGRGPRVGDNGLKPEITAPGVGIIAARATGTTMGTPVDDLYTSANGTSMATPHVAGAAVIMKQIHPDFTPAQLKDALVSTAKNLPGYTAYQQGSGRVDLANGGTATVFASAKADFGTVSPVEGGAPKQTREVAYTNLGASDVTLSLAMDLGRGTAPADGEAALSASTLTVPAKGSASVTVTVDPMLGEFGEHSGYLSATASGVALTTAVGYVRKLPEVPVAIKGVDRLGASPFNMTVQLFNVDSGEWVYRSGMAGVGTGSDTYTTTVPKGRYTVQAVLNTTDWAAGSDVAADFYSAAEITVGGPLSLTVDARAAVPLKAGVSGTGRDLVRTWVSTSLTRVRGDGAQVAVGTMGPVGDTEAAQGVLRGPGTAADGAVQLSHDAGYADPVLTASVGGERLDVLVPSLGPRRDAKLSLRAVDTGAGEDADFAKVDVKGKLAIIRSDAGFVGAYARRAAAAGAAAVLFTRATPGKTYIYTGGDLPAMAVPFEQGQRLLARVASRKTTVDVSMRKESRYTYLVPAGWRGKAMPSDPTFTAPARKFAEVRAAYHADGAYRLDSETMYSWQAWQTTAYRSLPYVLSPSVRSEYVYAPGMKYRHEVRAGEPWLRMTGALKTYRERERDDESWFGAPLHPGAVDVPCGFCRTDKAWAFGITPYGDSDPGHAGDYGVSAASAKLFRDGVQVGTGDFLVPGTADYRVEYTTDRATSPGATYGTKVSTAWSFRSTAPTGVEGEECGKFAPEQKCGVLPVILTGYDLPLNLLNQARAGRGMEFDLRTFRPAGYTGSSRITGAKVSVSYDDGATWRAADVDRGRDGVHEVEYEHPRLSATNGYVSLRVEVWDGSGNRTVQTIIRAYALV</sequence>
<feature type="domain" description="Peptidase S8/S53" evidence="9">
    <location>
        <begin position="226"/>
        <end position="489"/>
    </location>
</feature>
<keyword evidence="2" id="KW-0134">Cell wall</keyword>
<reference evidence="11" key="1">
    <citation type="submission" date="2023-03" db="EMBL/GenBank/DDBJ databases">
        <title>Actinorhabdospora filicis NBRC 111898.</title>
        <authorList>
            <person name="Ichikawa N."/>
            <person name="Sato H."/>
            <person name="Tonouchi N."/>
        </authorList>
    </citation>
    <scope>NUCLEOTIDE SEQUENCE</scope>
    <source>
        <strain evidence="11">NBRC 111898</strain>
    </source>
</reference>
<evidence type="ECO:0000256" key="7">
    <source>
        <dbReference type="PROSITE-ProRule" id="PRU01240"/>
    </source>
</evidence>
<dbReference type="RefSeq" id="WP_285662989.1">
    <property type="nucleotide sequence ID" value="NZ_BSTX01000002.1"/>
</dbReference>
<comment type="caution">
    <text evidence="11">The sequence shown here is derived from an EMBL/GenBank/DDBJ whole genome shotgun (WGS) entry which is preliminary data.</text>
</comment>
<dbReference type="Pfam" id="PF02225">
    <property type="entry name" value="PA"/>
    <property type="match status" value="1"/>
</dbReference>
<dbReference type="Gene3D" id="3.40.50.200">
    <property type="entry name" value="Peptidase S8/S53 domain"/>
    <property type="match status" value="1"/>
</dbReference>
<dbReference type="PROSITE" id="PS51892">
    <property type="entry name" value="SUBTILASE"/>
    <property type="match status" value="1"/>
</dbReference>
<evidence type="ECO:0000313" key="11">
    <source>
        <dbReference type="EMBL" id="GLZ77808.1"/>
    </source>
</evidence>
<organism evidence="11 12">
    <name type="scientific">Actinorhabdospora filicis</name>
    <dbReference type="NCBI Taxonomy" id="1785913"/>
    <lineage>
        <taxon>Bacteria</taxon>
        <taxon>Bacillati</taxon>
        <taxon>Actinomycetota</taxon>
        <taxon>Actinomycetes</taxon>
        <taxon>Micromonosporales</taxon>
        <taxon>Micromonosporaceae</taxon>
        <taxon>Actinorhabdospora</taxon>
    </lineage>
</organism>
<feature type="domain" description="PA" evidence="10">
    <location>
        <begin position="815"/>
        <end position="888"/>
    </location>
</feature>
<dbReference type="InterPro" id="IPR050131">
    <property type="entry name" value="Peptidase_S8_subtilisin-like"/>
</dbReference>
<dbReference type="Proteomes" id="UP001165079">
    <property type="component" value="Unassembled WGS sequence"/>
</dbReference>
<feature type="signal peptide" evidence="8">
    <location>
        <begin position="1"/>
        <end position="33"/>
    </location>
</feature>